<protein>
    <submittedName>
        <fullName evidence="1">Uncharacterized protein</fullName>
    </submittedName>
</protein>
<dbReference type="AlphaFoldDB" id="A0A8A1MAC9"/>
<proteinExistence type="predicted"/>
<reference evidence="1" key="1">
    <citation type="submission" date="2021-01" db="EMBL/GenBank/DDBJ databases">
        <title>Chromosome-level genome assembly of a human fungal pathogen reveals clustering of transcriptionally co-regulated genes.</title>
        <authorList>
            <person name="Voorhies M."/>
            <person name="Cohen S."/>
            <person name="Shea T.P."/>
            <person name="Petrus S."/>
            <person name="Munoz J.F."/>
            <person name="Poplawski S."/>
            <person name="Goldman W.E."/>
            <person name="Michael T."/>
            <person name="Cuomo C.A."/>
            <person name="Sil A."/>
            <person name="Beyhan S."/>
        </authorList>
    </citation>
    <scope>NUCLEOTIDE SEQUENCE</scope>
    <source>
        <strain evidence="1">WU24</strain>
    </source>
</reference>
<gene>
    <name evidence="1" type="ORF">I7I51_02474</name>
</gene>
<evidence type="ECO:0000313" key="2">
    <source>
        <dbReference type="Proteomes" id="UP000663671"/>
    </source>
</evidence>
<name>A0A8A1MAC9_AJECA</name>
<evidence type="ECO:0000313" key="1">
    <source>
        <dbReference type="EMBL" id="QSS62735.1"/>
    </source>
</evidence>
<dbReference type="Proteomes" id="UP000663671">
    <property type="component" value="Chromosome 7"/>
</dbReference>
<sequence>MSSTISNCVSMDILFNHPLPAVVSKLGFRSQAQTDPPPYVVPVIFMSRPSIIFQAARKNKIYCLLLRVNAEAPAPGKPRDARSEQREFLGAVSLETGEQTRQPFSDLSLLIDQQRFRSCGNIGVSGIYFAG</sequence>
<dbReference type="VEuPathDB" id="FungiDB:I7I51_02474"/>
<organism evidence="1 2">
    <name type="scientific">Ajellomyces capsulatus</name>
    <name type="common">Darling's disease fungus</name>
    <name type="synonym">Histoplasma capsulatum</name>
    <dbReference type="NCBI Taxonomy" id="5037"/>
    <lineage>
        <taxon>Eukaryota</taxon>
        <taxon>Fungi</taxon>
        <taxon>Dikarya</taxon>
        <taxon>Ascomycota</taxon>
        <taxon>Pezizomycotina</taxon>
        <taxon>Eurotiomycetes</taxon>
        <taxon>Eurotiomycetidae</taxon>
        <taxon>Onygenales</taxon>
        <taxon>Ajellomycetaceae</taxon>
        <taxon>Histoplasma</taxon>
    </lineage>
</organism>
<dbReference type="OrthoDB" id="10287454at2759"/>
<accession>A0A8A1MAC9</accession>
<dbReference type="EMBL" id="CP069112">
    <property type="protein sequence ID" value="QSS62735.1"/>
    <property type="molecule type" value="Genomic_DNA"/>
</dbReference>